<reference evidence="2 3" key="1">
    <citation type="journal article" date="2018" name="Front. Plant Sci.">
        <title>Red Clover (Trifolium pratense) and Zigzag Clover (T. medium) - A Picture of Genomic Similarities and Differences.</title>
        <authorList>
            <person name="Dluhosova J."/>
            <person name="Istvanek J."/>
            <person name="Nedelnik J."/>
            <person name="Repkova J."/>
        </authorList>
    </citation>
    <scope>NUCLEOTIDE SEQUENCE [LARGE SCALE GENOMIC DNA]</scope>
    <source>
        <strain evidence="3">cv. 10/8</strain>
        <tissue evidence="2">Leaf</tissue>
    </source>
</reference>
<evidence type="ECO:0000256" key="1">
    <source>
        <dbReference type="SAM" id="MobiDB-lite"/>
    </source>
</evidence>
<proteinExistence type="predicted"/>
<comment type="caution">
    <text evidence="2">The sequence shown here is derived from an EMBL/GenBank/DDBJ whole genome shotgun (WGS) entry which is preliminary data.</text>
</comment>
<dbReference type="Proteomes" id="UP000265520">
    <property type="component" value="Unassembled WGS sequence"/>
</dbReference>
<protein>
    <submittedName>
        <fullName evidence="2">Leukocyte receptor cluster member 1-like protein</fullName>
    </submittedName>
</protein>
<name>A0A392RHF6_9FABA</name>
<evidence type="ECO:0000313" key="2">
    <source>
        <dbReference type="EMBL" id="MCI36038.1"/>
    </source>
</evidence>
<keyword evidence="3" id="KW-1185">Reference proteome</keyword>
<dbReference type="PANTHER" id="PTHR31861">
    <property type="entry name" value="OS10G0507500 PROTEIN"/>
    <property type="match status" value="1"/>
</dbReference>
<dbReference type="PANTHER" id="PTHR31861:SF15">
    <property type="entry name" value="DUF577 DOMAIN-CONTAINING PROTEIN"/>
    <property type="match status" value="1"/>
</dbReference>
<dbReference type="AlphaFoldDB" id="A0A392RHF6"/>
<dbReference type="EMBL" id="LXQA010229782">
    <property type="protein sequence ID" value="MCI36038.1"/>
    <property type="molecule type" value="Genomic_DNA"/>
</dbReference>
<feature type="region of interest" description="Disordered" evidence="1">
    <location>
        <begin position="58"/>
        <end position="91"/>
    </location>
</feature>
<keyword evidence="2" id="KW-0675">Receptor</keyword>
<sequence>MKTKKLKLRKEPGESSIRAVGPEDEKYRLGYGIAGKGVQLPWKGEKRKKTLEELREERLKRERKEKEREMALRHPKQSRGEAFGSSRYYNR</sequence>
<organism evidence="2 3">
    <name type="scientific">Trifolium medium</name>
    <dbReference type="NCBI Taxonomy" id="97028"/>
    <lineage>
        <taxon>Eukaryota</taxon>
        <taxon>Viridiplantae</taxon>
        <taxon>Streptophyta</taxon>
        <taxon>Embryophyta</taxon>
        <taxon>Tracheophyta</taxon>
        <taxon>Spermatophyta</taxon>
        <taxon>Magnoliopsida</taxon>
        <taxon>eudicotyledons</taxon>
        <taxon>Gunneridae</taxon>
        <taxon>Pentapetalae</taxon>
        <taxon>rosids</taxon>
        <taxon>fabids</taxon>
        <taxon>Fabales</taxon>
        <taxon>Fabaceae</taxon>
        <taxon>Papilionoideae</taxon>
        <taxon>50 kb inversion clade</taxon>
        <taxon>NPAAA clade</taxon>
        <taxon>Hologalegina</taxon>
        <taxon>IRL clade</taxon>
        <taxon>Trifolieae</taxon>
        <taxon>Trifolium</taxon>
    </lineage>
</organism>
<feature type="compositionally biased region" description="Basic and acidic residues" evidence="1">
    <location>
        <begin position="58"/>
        <end position="72"/>
    </location>
</feature>
<evidence type="ECO:0000313" key="3">
    <source>
        <dbReference type="Proteomes" id="UP000265520"/>
    </source>
</evidence>
<accession>A0A392RHF6</accession>
<feature type="non-terminal residue" evidence="2">
    <location>
        <position position="91"/>
    </location>
</feature>